<evidence type="ECO:0008006" key="3">
    <source>
        <dbReference type="Google" id="ProtNLM"/>
    </source>
</evidence>
<reference evidence="1 2" key="1">
    <citation type="submission" date="2019-01" db="EMBL/GenBank/DDBJ databases">
        <title>Hymenobacter humicola sp. nov., isolated from soils in Antarctica.</title>
        <authorList>
            <person name="Sedlacek I."/>
            <person name="Holochova P."/>
            <person name="Kralova S."/>
            <person name="Pantucek R."/>
            <person name="Stankova E."/>
            <person name="Vrbovska V."/>
            <person name="Kristofova L."/>
            <person name="Svec P."/>
            <person name="Busse H.-J."/>
        </authorList>
    </citation>
    <scope>NUCLEOTIDE SEQUENCE [LARGE SCALE GENOMIC DNA]</scope>
    <source>
        <strain evidence="1 2">CCM 8852</strain>
    </source>
</reference>
<sequence>MKKSRFSEAQIIGILRQQGQGQTVVQICRDSISEPTSYQWKSKYGGLELTEL</sequence>
<comment type="caution">
    <text evidence="1">The sequence shown here is derived from an EMBL/GenBank/DDBJ whole genome shotgun (WGS) entry which is preliminary data.</text>
</comment>
<accession>A0A418QX42</accession>
<dbReference type="AlphaFoldDB" id="A0A418QX42"/>
<dbReference type="GO" id="GO:0003677">
    <property type="term" value="F:DNA binding"/>
    <property type="evidence" value="ECO:0007669"/>
    <property type="project" value="InterPro"/>
</dbReference>
<dbReference type="Pfam" id="PF01527">
    <property type="entry name" value="HTH_Tnp_1"/>
    <property type="match status" value="1"/>
</dbReference>
<evidence type="ECO:0000313" key="1">
    <source>
        <dbReference type="EMBL" id="RIY09724.1"/>
    </source>
</evidence>
<gene>
    <name evidence="1" type="ORF">D0T11_11110</name>
</gene>
<proteinExistence type="predicted"/>
<keyword evidence="2" id="KW-1185">Reference proteome</keyword>
<dbReference type="InterPro" id="IPR002514">
    <property type="entry name" value="Transposase_8"/>
</dbReference>
<organism evidence="1 2">
    <name type="scientific">Hymenobacter rubripertinctus</name>
    <dbReference type="NCBI Taxonomy" id="2029981"/>
    <lineage>
        <taxon>Bacteria</taxon>
        <taxon>Pseudomonadati</taxon>
        <taxon>Bacteroidota</taxon>
        <taxon>Cytophagia</taxon>
        <taxon>Cytophagales</taxon>
        <taxon>Hymenobacteraceae</taxon>
        <taxon>Hymenobacter</taxon>
    </lineage>
</organism>
<dbReference type="RefSeq" id="WP_119655868.1">
    <property type="nucleotide sequence ID" value="NZ_JBHUOI010000010.1"/>
</dbReference>
<dbReference type="EMBL" id="QYCN01000015">
    <property type="protein sequence ID" value="RIY09724.1"/>
    <property type="molecule type" value="Genomic_DNA"/>
</dbReference>
<protein>
    <recommendedName>
        <fullName evidence="3">Transposase</fullName>
    </recommendedName>
</protein>
<name>A0A418QX42_9BACT</name>
<evidence type="ECO:0000313" key="2">
    <source>
        <dbReference type="Proteomes" id="UP000284250"/>
    </source>
</evidence>
<dbReference type="GO" id="GO:0006313">
    <property type="term" value="P:DNA transposition"/>
    <property type="evidence" value="ECO:0007669"/>
    <property type="project" value="InterPro"/>
</dbReference>
<dbReference type="Proteomes" id="UP000284250">
    <property type="component" value="Unassembled WGS sequence"/>
</dbReference>
<dbReference type="OrthoDB" id="1495855at2"/>
<dbReference type="GO" id="GO:0004803">
    <property type="term" value="F:transposase activity"/>
    <property type="evidence" value="ECO:0007669"/>
    <property type="project" value="InterPro"/>
</dbReference>